<organism evidence="1 2">
    <name type="scientific">Staphylococcus devriesei</name>
    <dbReference type="NCBI Taxonomy" id="586733"/>
    <lineage>
        <taxon>Bacteria</taxon>
        <taxon>Bacillati</taxon>
        <taxon>Bacillota</taxon>
        <taxon>Bacilli</taxon>
        <taxon>Bacillales</taxon>
        <taxon>Staphylococcaceae</taxon>
        <taxon>Staphylococcus</taxon>
    </lineage>
</organism>
<evidence type="ECO:0000313" key="2">
    <source>
        <dbReference type="Proteomes" id="UP000242547"/>
    </source>
</evidence>
<accession>A0A2T4KIU8</accession>
<dbReference type="AlphaFoldDB" id="A0A2T4KIU8"/>
<gene>
    <name evidence="1" type="ORF">BUY44_03525</name>
</gene>
<dbReference type="EMBL" id="PYZL01000014">
    <property type="protein sequence ID" value="PTE73936.1"/>
    <property type="molecule type" value="Genomic_DNA"/>
</dbReference>
<dbReference type="Proteomes" id="UP000242547">
    <property type="component" value="Unassembled WGS sequence"/>
</dbReference>
<name>A0A2T4KIU8_9STAP</name>
<comment type="caution">
    <text evidence="1">The sequence shown here is derived from an EMBL/GenBank/DDBJ whole genome shotgun (WGS) entry which is preliminary data.</text>
</comment>
<reference evidence="1 2" key="1">
    <citation type="journal article" date="2016" name="Front. Microbiol.">
        <title>Comprehensive Phylogenetic Analysis of Bovine Non-aureus Staphylococci Species Based on Whole-Genome Sequencing.</title>
        <authorList>
            <person name="Naushad S."/>
            <person name="Barkema H.W."/>
            <person name="Luby C."/>
            <person name="Condas L.A."/>
            <person name="Nobrega D.B."/>
            <person name="Carson D.A."/>
            <person name="De Buck J."/>
        </authorList>
    </citation>
    <scope>NUCLEOTIDE SEQUENCE [LARGE SCALE GENOMIC DNA]</scope>
    <source>
        <strain evidence="1 2">SNUC 761</strain>
    </source>
</reference>
<feature type="non-terminal residue" evidence="1">
    <location>
        <position position="65"/>
    </location>
</feature>
<protein>
    <submittedName>
        <fullName evidence="1">Uncharacterized protein</fullName>
    </submittedName>
</protein>
<proteinExistence type="predicted"/>
<sequence length="65" mass="7641">MHSIISYASTHAFNYKTDKSIYNILSGKKTHQTFFDACSQQLLSLYHSFPKLKYPSFERFITEKT</sequence>
<evidence type="ECO:0000313" key="1">
    <source>
        <dbReference type="EMBL" id="PTE73936.1"/>
    </source>
</evidence>